<reference evidence="8" key="1">
    <citation type="journal article" date="2019" name="Int. J. Syst. Evol. Microbiol.">
        <title>The Global Catalogue of Microorganisms (GCM) 10K type strain sequencing project: providing services to taxonomists for standard genome sequencing and annotation.</title>
        <authorList>
            <consortium name="The Broad Institute Genomics Platform"/>
            <consortium name="The Broad Institute Genome Sequencing Center for Infectious Disease"/>
            <person name="Wu L."/>
            <person name="Ma J."/>
        </authorList>
    </citation>
    <scope>NUCLEOTIDE SEQUENCE [LARGE SCALE GENOMIC DNA]</scope>
    <source>
        <strain evidence="8">CGMCC 4.7641</strain>
    </source>
</reference>
<evidence type="ECO:0000256" key="1">
    <source>
        <dbReference type="ARBA" id="ARBA00010426"/>
    </source>
</evidence>
<dbReference type="Gene3D" id="3.20.20.30">
    <property type="entry name" value="Luciferase-like domain"/>
    <property type="match status" value="1"/>
</dbReference>
<dbReference type="Proteomes" id="UP001597483">
    <property type="component" value="Unassembled WGS sequence"/>
</dbReference>
<keyword evidence="2" id="KW-0285">Flavoprotein</keyword>
<dbReference type="InterPro" id="IPR011251">
    <property type="entry name" value="Luciferase-like_dom"/>
</dbReference>
<evidence type="ECO:0000313" key="8">
    <source>
        <dbReference type="Proteomes" id="UP001597483"/>
    </source>
</evidence>
<proteinExistence type="inferred from homology"/>
<dbReference type="InterPro" id="IPR050766">
    <property type="entry name" value="Bact_Lucif_Oxidored"/>
</dbReference>
<keyword evidence="8" id="KW-1185">Reference proteome</keyword>
<evidence type="ECO:0000256" key="5">
    <source>
        <dbReference type="SAM" id="MobiDB-lite"/>
    </source>
</evidence>
<comment type="caution">
    <text evidence="7">The sequence shown here is derived from an EMBL/GenBank/DDBJ whole genome shotgun (WGS) entry which is preliminary data.</text>
</comment>
<feature type="domain" description="Luciferase-like" evidence="6">
    <location>
        <begin position="5"/>
        <end position="312"/>
    </location>
</feature>
<evidence type="ECO:0000256" key="2">
    <source>
        <dbReference type="ARBA" id="ARBA00022630"/>
    </source>
</evidence>
<organism evidence="7 8">
    <name type="scientific">Amycolatopsis silviterrae</name>
    <dbReference type="NCBI Taxonomy" id="1656914"/>
    <lineage>
        <taxon>Bacteria</taxon>
        <taxon>Bacillati</taxon>
        <taxon>Actinomycetota</taxon>
        <taxon>Actinomycetes</taxon>
        <taxon>Pseudonocardiales</taxon>
        <taxon>Pseudonocardiaceae</taxon>
        <taxon>Amycolatopsis</taxon>
    </lineage>
</organism>
<comment type="similarity">
    <text evidence="1">Belongs to the bacterial luciferase oxidoreductase family.</text>
</comment>
<sequence>MSRLRFGAFLAPFHKPGQNPTLALQRDLELVEHLDRLGYDEAWIGEHHSAGSEIIASPEIFIASAAERTRRIRLGTGVTSISYHNPLWVADRMVLLDHLTRGRVMLGCGPGSLPTDSAMIGLNPTDTRELLEENLDIIMRLLRGESVTQRTRTHNLVDAQLQLRPYTDPHPEVAVAAVASPTGPRMAGQHGAGLLSIGATLTKDGFDALAHHWNVVEERARHYGRPAPDRASWRLVGLMHVAETREQAYRDVEYGMQHWFEYFQKVAAFPQMAVGDSADVRGMIDFVNEAGIGAIGTVEDARAQVQRLVEQSGGFGAFLLLGHEWANPEATKRSYELLAQHVFPEFQGQAESTVAAKDRAARSRPAHAQSQLDAVDTMTKRYEQERDSSS</sequence>
<feature type="compositionally biased region" description="Basic and acidic residues" evidence="5">
    <location>
        <begin position="378"/>
        <end position="390"/>
    </location>
</feature>
<dbReference type="Pfam" id="PF00296">
    <property type="entry name" value="Bac_luciferase"/>
    <property type="match status" value="1"/>
</dbReference>
<dbReference type="RefSeq" id="WP_378302532.1">
    <property type="nucleotide sequence ID" value="NZ_JBHUKS010000006.1"/>
</dbReference>
<evidence type="ECO:0000256" key="3">
    <source>
        <dbReference type="ARBA" id="ARBA00023002"/>
    </source>
</evidence>
<dbReference type="PANTHER" id="PTHR30137">
    <property type="entry name" value="LUCIFERASE-LIKE MONOOXYGENASE"/>
    <property type="match status" value="1"/>
</dbReference>
<dbReference type="EMBL" id="JBHUKS010000006">
    <property type="protein sequence ID" value="MFD2467633.1"/>
    <property type="molecule type" value="Genomic_DNA"/>
</dbReference>
<name>A0ABW5H3D1_9PSEU</name>
<evidence type="ECO:0000313" key="7">
    <source>
        <dbReference type="EMBL" id="MFD2467633.1"/>
    </source>
</evidence>
<dbReference type="SUPFAM" id="SSF51679">
    <property type="entry name" value="Bacterial luciferase-like"/>
    <property type="match status" value="1"/>
</dbReference>
<dbReference type="InterPro" id="IPR036661">
    <property type="entry name" value="Luciferase-like_sf"/>
</dbReference>
<protein>
    <submittedName>
        <fullName evidence="7">LLM class flavin-dependent oxidoreductase</fullName>
    </submittedName>
</protein>
<evidence type="ECO:0000256" key="4">
    <source>
        <dbReference type="ARBA" id="ARBA00023033"/>
    </source>
</evidence>
<accession>A0ABW5H3D1</accession>
<dbReference type="PANTHER" id="PTHR30137:SF16">
    <property type="entry name" value="BLL0895 PROTEIN"/>
    <property type="match status" value="1"/>
</dbReference>
<gene>
    <name evidence="7" type="ORF">ACFSVL_09535</name>
</gene>
<evidence type="ECO:0000259" key="6">
    <source>
        <dbReference type="Pfam" id="PF00296"/>
    </source>
</evidence>
<keyword evidence="4" id="KW-0503">Monooxygenase</keyword>
<feature type="region of interest" description="Disordered" evidence="5">
    <location>
        <begin position="354"/>
        <end position="390"/>
    </location>
</feature>
<keyword evidence="3" id="KW-0560">Oxidoreductase</keyword>